<evidence type="ECO:0000259" key="2">
    <source>
        <dbReference type="Pfam" id="PF13837"/>
    </source>
</evidence>
<dbReference type="EMBL" id="SRMA01025078">
    <property type="protein sequence ID" value="TRY99340.1"/>
    <property type="molecule type" value="Genomic_DNA"/>
</dbReference>
<gene>
    <name evidence="3" type="ORF">DNTS_004853</name>
</gene>
<feature type="domain" description="Myb/SANT-like DNA-binding" evidence="2">
    <location>
        <begin position="10"/>
        <end position="99"/>
    </location>
</feature>
<proteinExistence type="predicted"/>
<feature type="compositionally biased region" description="Polar residues" evidence="1">
    <location>
        <begin position="171"/>
        <end position="185"/>
    </location>
</feature>
<comment type="caution">
    <text evidence="3">The sequence shown here is derived from an EMBL/GenBank/DDBJ whole genome shotgun (WGS) entry which is preliminary data.</text>
</comment>
<evidence type="ECO:0000313" key="3">
    <source>
        <dbReference type="EMBL" id="TRY99340.1"/>
    </source>
</evidence>
<feature type="compositionally biased region" description="Low complexity" evidence="1">
    <location>
        <begin position="155"/>
        <end position="165"/>
    </location>
</feature>
<organism evidence="3 4">
    <name type="scientific">Danionella cerebrum</name>
    <dbReference type="NCBI Taxonomy" id="2873325"/>
    <lineage>
        <taxon>Eukaryota</taxon>
        <taxon>Metazoa</taxon>
        <taxon>Chordata</taxon>
        <taxon>Craniata</taxon>
        <taxon>Vertebrata</taxon>
        <taxon>Euteleostomi</taxon>
        <taxon>Actinopterygii</taxon>
        <taxon>Neopterygii</taxon>
        <taxon>Teleostei</taxon>
        <taxon>Ostariophysi</taxon>
        <taxon>Cypriniformes</taxon>
        <taxon>Danionidae</taxon>
        <taxon>Danioninae</taxon>
        <taxon>Danionella</taxon>
    </lineage>
</organism>
<dbReference type="InterPro" id="IPR044822">
    <property type="entry name" value="Myb_DNA-bind_4"/>
</dbReference>
<protein>
    <recommendedName>
        <fullName evidence="2">Myb/SANT-like DNA-binding domain-containing protein</fullName>
    </recommendedName>
</protein>
<dbReference type="STRING" id="623744.A0A553RAX4"/>
<evidence type="ECO:0000313" key="4">
    <source>
        <dbReference type="Proteomes" id="UP000316079"/>
    </source>
</evidence>
<name>A0A553RAX4_9TELE</name>
<dbReference type="Proteomes" id="UP000316079">
    <property type="component" value="Unassembled WGS sequence"/>
</dbReference>
<dbReference type="Pfam" id="PF13837">
    <property type="entry name" value="Myb_DNA-bind_4"/>
    <property type="match status" value="1"/>
</dbReference>
<dbReference type="AlphaFoldDB" id="A0A553RAX4"/>
<dbReference type="Gene3D" id="1.10.10.60">
    <property type="entry name" value="Homeodomain-like"/>
    <property type="match status" value="1"/>
</dbReference>
<keyword evidence="4" id="KW-1185">Reference proteome</keyword>
<feature type="region of interest" description="Disordered" evidence="1">
    <location>
        <begin position="140"/>
        <end position="187"/>
    </location>
</feature>
<dbReference type="OrthoDB" id="691673at2759"/>
<evidence type="ECO:0000256" key="1">
    <source>
        <dbReference type="SAM" id="MobiDB-lite"/>
    </source>
</evidence>
<reference evidence="3 4" key="1">
    <citation type="journal article" date="2019" name="Sci. Data">
        <title>Hybrid genome assembly and annotation of Danionella translucida.</title>
        <authorList>
            <person name="Kadobianskyi M."/>
            <person name="Schulze L."/>
            <person name="Schuelke M."/>
            <person name="Judkewitz B."/>
        </authorList>
    </citation>
    <scope>NUCLEOTIDE SEQUENCE [LARGE SCALE GENOMIC DNA]</scope>
    <source>
        <strain evidence="3 4">Bolton</strain>
    </source>
</reference>
<sequence length="313" mass="35705">MSSYRSNVSRHNWTEEETHFFLQTLKAMNIGHYTDGRKNRNSLIFRKVCAKHREAGFARSCDQVKHRWKALKSIYYKAKKQNPCNSNGGFRFFDAMEEIFAQRHMALTNHVEVDVDLKESSPLSESKCFIFEDADSNEIPSVKKENDPIGLTQASNESFSSSESSKPPQPVTSTESIKLTPSSTAPEPLMQGMFHHKRPCCAALHSQYQDFLERMQHAQNTWLERQLEQNHAREERLIARVLTEHTRSMETIVNQLFAGLRSLLPTQTIPNPLPVPTVPDIFSSLPLAEHWQSVSQPGSALRAHPEQHSTGHI</sequence>
<accession>A0A553RAX4</accession>